<evidence type="ECO:0000256" key="1">
    <source>
        <dbReference type="SAM" id="MobiDB-lite"/>
    </source>
</evidence>
<protein>
    <submittedName>
        <fullName evidence="2">Uncharacterized protein</fullName>
    </submittedName>
</protein>
<keyword evidence="3" id="KW-1185">Reference proteome</keyword>
<gene>
    <name evidence="2" type="ORF">L9F63_019216</name>
</gene>
<accession>A0AAD7ZW50</accession>
<proteinExistence type="predicted"/>
<organism evidence="2 3">
    <name type="scientific">Diploptera punctata</name>
    <name type="common">Pacific beetle cockroach</name>
    <dbReference type="NCBI Taxonomy" id="6984"/>
    <lineage>
        <taxon>Eukaryota</taxon>
        <taxon>Metazoa</taxon>
        <taxon>Ecdysozoa</taxon>
        <taxon>Arthropoda</taxon>
        <taxon>Hexapoda</taxon>
        <taxon>Insecta</taxon>
        <taxon>Pterygota</taxon>
        <taxon>Neoptera</taxon>
        <taxon>Polyneoptera</taxon>
        <taxon>Dictyoptera</taxon>
        <taxon>Blattodea</taxon>
        <taxon>Blaberoidea</taxon>
        <taxon>Blaberidae</taxon>
        <taxon>Diplopterinae</taxon>
        <taxon>Diploptera</taxon>
    </lineage>
</organism>
<reference evidence="2" key="1">
    <citation type="journal article" date="2023" name="IScience">
        <title>Live-bearing cockroach genome reveals convergent evolutionary mechanisms linked to viviparity in insects and beyond.</title>
        <authorList>
            <person name="Fouks B."/>
            <person name="Harrison M.C."/>
            <person name="Mikhailova A.A."/>
            <person name="Marchal E."/>
            <person name="English S."/>
            <person name="Carruthers M."/>
            <person name="Jennings E.C."/>
            <person name="Chiamaka E.L."/>
            <person name="Frigard R.A."/>
            <person name="Pippel M."/>
            <person name="Attardo G.M."/>
            <person name="Benoit J.B."/>
            <person name="Bornberg-Bauer E."/>
            <person name="Tobe S.S."/>
        </authorList>
    </citation>
    <scope>NUCLEOTIDE SEQUENCE</scope>
    <source>
        <strain evidence="2">Stay&amp;Tobe</strain>
    </source>
</reference>
<feature type="region of interest" description="Disordered" evidence="1">
    <location>
        <begin position="1"/>
        <end position="21"/>
    </location>
</feature>
<evidence type="ECO:0000313" key="2">
    <source>
        <dbReference type="EMBL" id="KAJ9587267.1"/>
    </source>
</evidence>
<dbReference type="AlphaFoldDB" id="A0AAD7ZW50"/>
<dbReference type="EMBL" id="JASPKZ010006462">
    <property type="protein sequence ID" value="KAJ9587267.1"/>
    <property type="molecule type" value="Genomic_DNA"/>
</dbReference>
<reference evidence="2" key="2">
    <citation type="submission" date="2023-05" db="EMBL/GenBank/DDBJ databases">
        <authorList>
            <person name="Fouks B."/>
        </authorList>
    </citation>
    <scope>NUCLEOTIDE SEQUENCE</scope>
    <source>
        <strain evidence="2">Stay&amp;Tobe</strain>
        <tissue evidence="2">Testes</tissue>
    </source>
</reference>
<sequence>SFGDLQNGSYPLPGHGDDHSYRASVHRHSPIIHSVNKEYLTMNRKLELTPRSRRRKGKVDRTGCKQVRSAVGYCPRTFNGQRGCTYKQPKVLAYMHAKHSLDLFRNRKKFKIDVWEFIQYRVRHFLFLALEG</sequence>
<dbReference type="Proteomes" id="UP001233999">
    <property type="component" value="Unassembled WGS sequence"/>
</dbReference>
<comment type="caution">
    <text evidence="2">The sequence shown here is derived from an EMBL/GenBank/DDBJ whole genome shotgun (WGS) entry which is preliminary data.</text>
</comment>
<evidence type="ECO:0000313" key="3">
    <source>
        <dbReference type="Proteomes" id="UP001233999"/>
    </source>
</evidence>
<feature type="non-terminal residue" evidence="2">
    <location>
        <position position="1"/>
    </location>
</feature>
<feature type="non-terminal residue" evidence="2">
    <location>
        <position position="132"/>
    </location>
</feature>
<name>A0AAD7ZW50_DIPPU</name>